<protein>
    <submittedName>
        <fullName evidence="1">Uncharacterized protein</fullName>
    </submittedName>
</protein>
<reference evidence="1 2" key="1">
    <citation type="journal article" date="2019" name="Sci. Rep.">
        <title>Orb-weaving spider Araneus ventricosus genome elucidates the spidroin gene catalogue.</title>
        <authorList>
            <person name="Kono N."/>
            <person name="Nakamura H."/>
            <person name="Ohtoshi R."/>
            <person name="Moran D.A.P."/>
            <person name="Shinohara A."/>
            <person name="Yoshida Y."/>
            <person name="Fujiwara M."/>
            <person name="Mori M."/>
            <person name="Tomita M."/>
            <person name="Arakawa K."/>
        </authorList>
    </citation>
    <scope>NUCLEOTIDE SEQUENCE [LARGE SCALE GENOMIC DNA]</scope>
</reference>
<evidence type="ECO:0000313" key="2">
    <source>
        <dbReference type="Proteomes" id="UP000499080"/>
    </source>
</evidence>
<sequence>MVTLRMTHDVRFDVQLFHRYGGYIEESGFEYRALWPRSQDRTSRPPRTQKSTVILRRVDNGQLKRFSNQEVRGINLSPSRITTSQKARKRAILIKMMARCFSQ</sequence>
<dbReference type="EMBL" id="BGPR01003774">
    <property type="protein sequence ID" value="GBM92261.1"/>
    <property type="molecule type" value="Genomic_DNA"/>
</dbReference>
<comment type="caution">
    <text evidence="1">The sequence shown here is derived from an EMBL/GenBank/DDBJ whole genome shotgun (WGS) entry which is preliminary data.</text>
</comment>
<gene>
    <name evidence="1" type="ORF">AVEN_212544_1</name>
</gene>
<proteinExistence type="predicted"/>
<keyword evidence="2" id="KW-1185">Reference proteome</keyword>
<evidence type="ECO:0000313" key="1">
    <source>
        <dbReference type="EMBL" id="GBM92261.1"/>
    </source>
</evidence>
<name>A0A4Y2JPE0_ARAVE</name>
<accession>A0A4Y2JPE0</accession>
<dbReference type="AlphaFoldDB" id="A0A4Y2JPE0"/>
<organism evidence="1 2">
    <name type="scientific">Araneus ventricosus</name>
    <name type="common">Orbweaver spider</name>
    <name type="synonym">Epeira ventricosa</name>
    <dbReference type="NCBI Taxonomy" id="182803"/>
    <lineage>
        <taxon>Eukaryota</taxon>
        <taxon>Metazoa</taxon>
        <taxon>Ecdysozoa</taxon>
        <taxon>Arthropoda</taxon>
        <taxon>Chelicerata</taxon>
        <taxon>Arachnida</taxon>
        <taxon>Araneae</taxon>
        <taxon>Araneomorphae</taxon>
        <taxon>Entelegynae</taxon>
        <taxon>Araneoidea</taxon>
        <taxon>Araneidae</taxon>
        <taxon>Araneus</taxon>
    </lineage>
</organism>
<dbReference type="Proteomes" id="UP000499080">
    <property type="component" value="Unassembled WGS sequence"/>
</dbReference>